<dbReference type="PROSITE" id="PS50975">
    <property type="entry name" value="ATP_GRASP"/>
    <property type="match status" value="1"/>
</dbReference>
<evidence type="ECO:0000259" key="2">
    <source>
        <dbReference type="PROSITE" id="PS50975"/>
    </source>
</evidence>
<dbReference type="Proteomes" id="UP001138793">
    <property type="component" value="Unassembled WGS sequence"/>
</dbReference>
<dbReference type="PANTHER" id="PTHR21621">
    <property type="entry name" value="RIBOSOMAL PROTEIN S6 MODIFICATION PROTEIN"/>
    <property type="match status" value="1"/>
</dbReference>
<keyword evidence="4" id="KW-1185">Reference proteome</keyword>
<dbReference type="GO" id="GO:0016879">
    <property type="term" value="F:ligase activity, forming carbon-nitrogen bonds"/>
    <property type="evidence" value="ECO:0007669"/>
    <property type="project" value="TreeGrafter"/>
</dbReference>
<dbReference type="OrthoDB" id="7869153at2"/>
<reference evidence="3" key="1">
    <citation type="submission" date="2021-03" db="EMBL/GenBank/DDBJ databases">
        <title>Genomic Encyclopedia of Type Strains, Phase IV (KMG-IV): sequencing the most valuable type-strain genomes for metagenomic binning, comparative biology and taxonomic classification.</title>
        <authorList>
            <person name="Goeker M."/>
        </authorList>
    </citation>
    <scope>NUCLEOTIDE SEQUENCE</scope>
    <source>
        <strain evidence="3">DSM 107338</strain>
    </source>
</reference>
<dbReference type="GO" id="GO:0046872">
    <property type="term" value="F:metal ion binding"/>
    <property type="evidence" value="ECO:0007669"/>
    <property type="project" value="InterPro"/>
</dbReference>
<comment type="caution">
    <text evidence="3">The sequence shown here is derived from an EMBL/GenBank/DDBJ whole genome shotgun (WGS) entry which is preliminary data.</text>
</comment>
<proteinExistence type="predicted"/>
<evidence type="ECO:0000313" key="4">
    <source>
        <dbReference type="Proteomes" id="UP001138793"/>
    </source>
</evidence>
<dbReference type="GO" id="GO:0005737">
    <property type="term" value="C:cytoplasm"/>
    <property type="evidence" value="ECO:0007669"/>
    <property type="project" value="TreeGrafter"/>
</dbReference>
<dbReference type="Gene3D" id="3.30.470.20">
    <property type="entry name" value="ATP-grasp fold, B domain"/>
    <property type="match status" value="1"/>
</dbReference>
<dbReference type="InterPro" id="IPR011761">
    <property type="entry name" value="ATP-grasp"/>
</dbReference>
<keyword evidence="1" id="KW-0547">Nucleotide-binding</keyword>
<dbReference type="RefSeq" id="WP_149472716.1">
    <property type="nucleotide sequence ID" value="NZ_JAGGMB010000010.1"/>
</dbReference>
<dbReference type="SUPFAM" id="SSF56059">
    <property type="entry name" value="Glutathione synthetase ATP-binding domain-like"/>
    <property type="match status" value="1"/>
</dbReference>
<protein>
    <recommendedName>
        <fullName evidence="2">ATP-grasp domain-containing protein</fullName>
    </recommendedName>
</protein>
<keyword evidence="1" id="KW-0067">ATP-binding</keyword>
<dbReference type="AlphaFoldDB" id="A0A9X0YU53"/>
<sequence>MQICFMRNRRKPSKYARLLSKAAKYYGIDLIYCHPTDIDIEEEIIHGKMLRNNEWVPKDVSIPPFIDLSSYCYKYKKEIRFLKERSLLSSYGKFGSKEKVYNMLEKDGEFKHLLIPSQPVDHFEGFYNFLNEHKEIIAKPKNGQKGEGIFLISMKNDSYIISYENQERHISSAELKAFFEDRINPKVYLFQKYIESKSKAGDPFDCRIRLEKDGNGEWSVPIYLVRIGTNQKVVSNVAQGGSVSSLTPFLKANYEENWKEIRDSIKQVGKTLPYKIEKLTKPATSMGIDIGIDKHGELYLFEVNSAPGVEFGTGEIASVKADYYHYILNEISNRSVQQVKEIQYS</sequence>
<dbReference type="InterPro" id="IPR013815">
    <property type="entry name" value="ATP_grasp_subdomain_1"/>
</dbReference>
<accession>A0A9X0YU53</accession>
<gene>
    <name evidence="3" type="ORF">J2Z64_003036</name>
</gene>
<dbReference type="EMBL" id="JAGGMB010000010">
    <property type="protein sequence ID" value="MBP2078768.1"/>
    <property type="molecule type" value="Genomic_DNA"/>
</dbReference>
<dbReference type="PANTHER" id="PTHR21621:SF0">
    <property type="entry name" value="BETA-CITRYLGLUTAMATE SYNTHASE B-RELATED"/>
    <property type="match status" value="1"/>
</dbReference>
<dbReference type="GO" id="GO:0005524">
    <property type="term" value="F:ATP binding"/>
    <property type="evidence" value="ECO:0007669"/>
    <property type="project" value="UniProtKB-UniRule"/>
</dbReference>
<dbReference type="Gene3D" id="3.30.1490.20">
    <property type="entry name" value="ATP-grasp fold, A domain"/>
    <property type="match status" value="1"/>
</dbReference>
<dbReference type="Pfam" id="PF14398">
    <property type="entry name" value="ATPgrasp_YheCD"/>
    <property type="match status" value="1"/>
</dbReference>
<evidence type="ECO:0000256" key="1">
    <source>
        <dbReference type="PROSITE-ProRule" id="PRU00409"/>
    </source>
</evidence>
<evidence type="ECO:0000313" key="3">
    <source>
        <dbReference type="EMBL" id="MBP2078768.1"/>
    </source>
</evidence>
<organism evidence="3 4">
    <name type="scientific">Oceanobacillus polygoni</name>
    <dbReference type="NCBI Taxonomy" id="1235259"/>
    <lineage>
        <taxon>Bacteria</taxon>
        <taxon>Bacillati</taxon>
        <taxon>Bacillota</taxon>
        <taxon>Bacilli</taxon>
        <taxon>Bacillales</taxon>
        <taxon>Bacillaceae</taxon>
        <taxon>Oceanobacillus</taxon>
    </lineage>
</organism>
<name>A0A9X0YU53_9BACI</name>
<dbReference type="InterPro" id="IPR026838">
    <property type="entry name" value="YheC/D"/>
</dbReference>
<feature type="domain" description="ATP-grasp" evidence="2">
    <location>
        <begin position="107"/>
        <end position="332"/>
    </location>
</feature>